<dbReference type="AlphaFoldDB" id="I4YMM1"/>
<evidence type="ECO:0000259" key="1">
    <source>
        <dbReference type="Pfam" id="PF08241"/>
    </source>
</evidence>
<dbReference type="InterPro" id="IPR013216">
    <property type="entry name" value="Methyltransf_11"/>
</dbReference>
<evidence type="ECO:0000313" key="3">
    <source>
        <dbReference type="Proteomes" id="UP000003947"/>
    </source>
</evidence>
<dbReference type="PANTHER" id="PTHR43591">
    <property type="entry name" value="METHYLTRANSFERASE"/>
    <property type="match status" value="1"/>
</dbReference>
<sequence length="276" mass="30572">MSSKFHAKSADAYERLMGRWSRRLARPFLDFAGLEAGERVLDVGCGTGSLTFTLPQVANVARIDAIDYSDVYVEASRARNTDPRITIAQGDVCELPFEDRTFDRALALLVLHFVPESEQALREMSRVTKAGGVVAAAVWDSFGGMPVQRMFWDTAAALDPSAAKIRGENYFKPLTRRGEMETLWKKTGLRDVTETELAIRMDFDTFEDFWRPIANGESPLGKYVTGLDGGRLAAFERALRAAYEAGEPDGPRSFTATALACRGIVPDGRHRQEGRP</sequence>
<feature type="domain" description="Methyltransferase type 11" evidence="1">
    <location>
        <begin position="41"/>
        <end position="135"/>
    </location>
</feature>
<dbReference type="EMBL" id="JH660647">
    <property type="protein sequence ID" value="EIM25213.1"/>
    <property type="molecule type" value="Genomic_DNA"/>
</dbReference>
<dbReference type="CDD" id="cd02440">
    <property type="entry name" value="AdoMet_MTases"/>
    <property type="match status" value="1"/>
</dbReference>
<dbReference type="STRING" id="864069.MicloDRAFT_00059340"/>
<keyword evidence="2" id="KW-0808">Transferase</keyword>
<protein>
    <submittedName>
        <fullName evidence="2">Methylase involved in ubiquinone/menaquinone biosynthesis</fullName>
    </submittedName>
</protein>
<dbReference type="InterPro" id="IPR029063">
    <property type="entry name" value="SAM-dependent_MTases_sf"/>
</dbReference>
<dbReference type="PATRIC" id="fig|864069.3.peg.6364"/>
<keyword evidence="2" id="KW-0830">Ubiquinone</keyword>
<dbReference type="OrthoDB" id="9795634at2"/>
<dbReference type="eggNOG" id="COG2226">
    <property type="taxonomic scope" value="Bacteria"/>
</dbReference>
<gene>
    <name evidence="2" type="ORF">MicloDRAFT_00059340</name>
</gene>
<evidence type="ECO:0000313" key="2">
    <source>
        <dbReference type="EMBL" id="EIM25213.1"/>
    </source>
</evidence>
<dbReference type="Gene3D" id="3.40.50.150">
    <property type="entry name" value="Vaccinia Virus protein VP39"/>
    <property type="match status" value="1"/>
</dbReference>
<dbReference type="GO" id="GO:0008757">
    <property type="term" value="F:S-adenosylmethionine-dependent methyltransferase activity"/>
    <property type="evidence" value="ECO:0007669"/>
    <property type="project" value="InterPro"/>
</dbReference>
<proteinExistence type="predicted"/>
<dbReference type="PANTHER" id="PTHR43591:SF24">
    <property type="entry name" value="2-METHOXY-6-POLYPRENYL-1,4-BENZOQUINOL METHYLASE, MITOCHONDRIAL"/>
    <property type="match status" value="1"/>
</dbReference>
<dbReference type="Pfam" id="PF08241">
    <property type="entry name" value="Methyltransf_11"/>
    <property type="match status" value="1"/>
</dbReference>
<dbReference type="RefSeq" id="WP_009493510.1">
    <property type="nucleotide sequence ID" value="NZ_CP141048.1"/>
</dbReference>
<keyword evidence="2" id="KW-0489">Methyltransferase</keyword>
<organism evidence="2 3">
    <name type="scientific">Microvirga lotononidis</name>
    <dbReference type="NCBI Taxonomy" id="864069"/>
    <lineage>
        <taxon>Bacteria</taxon>
        <taxon>Pseudomonadati</taxon>
        <taxon>Pseudomonadota</taxon>
        <taxon>Alphaproteobacteria</taxon>
        <taxon>Hyphomicrobiales</taxon>
        <taxon>Methylobacteriaceae</taxon>
        <taxon>Microvirga</taxon>
    </lineage>
</organism>
<keyword evidence="3" id="KW-1185">Reference proteome</keyword>
<dbReference type="SUPFAM" id="SSF53335">
    <property type="entry name" value="S-adenosyl-L-methionine-dependent methyltransferases"/>
    <property type="match status" value="1"/>
</dbReference>
<name>I4YMM1_9HYPH</name>
<accession>I4YMM1</accession>
<dbReference type="GO" id="GO:0032259">
    <property type="term" value="P:methylation"/>
    <property type="evidence" value="ECO:0007669"/>
    <property type="project" value="UniProtKB-KW"/>
</dbReference>
<dbReference type="Proteomes" id="UP000003947">
    <property type="component" value="Unassembled WGS sequence"/>
</dbReference>
<reference evidence="2 3" key="1">
    <citation type="submission" date="2012-02" db="EMBL/GenBank/DDBJ databases">
        <title>Improved High-Quality Draft sequence of Microvirga sp. WSM3557.</title>
        <authorList>
            <consortium name="US DOE Joint Genome Institute"/>
            <person name="Lucas S."/>
            <person name="Han J."/>
            <person name="Lapidus A."/>
            <person name="Cheng J.-F."/>
            <person name="Goodwin L."/>
            <person name="Pitluck S."/>
            <person name="Peters L."/>
            <person name="Zhang X."/>
            <person name="Detter J.C."/>
            <person name="Han C."/>
            <person name="Tapia R."/>
            <person name="Land M."/>
            <person name="Hauser L."/>
            <person name="Kyrpides N."/>
            <person name="Ivanova N."/>
            <person name="Pagani I."/>
            <person name="Brau L."/>
            <person name="Yates R."/>
            <person name="O'Hara G."/>
            <person name="Rui T."/>
            <person name="Howieson J."/>
            <person name="Reeve W."/>
            <person name="Woyke T."/>
        </authorList>
    </citation>
    <scope>NUCLEOTIDE SEQUENCE [LARGE SCALE GENOMIC DNA]</scope>
    <source>
        <strain evidence="2 3">WSM3557</strain>
    </source>
</reference>
<dbReference type="HOGENOM" id="CLU_037990_2_4_5"/>